<name>A0ABW3H9I1_9SPHN</name>
<dbReference type="Proteomes" id="UP001596977">
    <property type="component" value="Unassembled WGS sequence"/>
</dbReference>
<dbReference type="RefSeq" id="WP_264945979.1">
    <property type="nucleotide sequence ID" value="NZ_JAPDRA010000010.1"/>
</dbReference>
<keyword evidence="2" id="KW-0812">Transmembrane</keyword>
<evidence type="ECO:0000313" key="4">
    <source>
        <dbReference type="Proteomes" id="UP001596977"/>
    </source>
</evidence>
<evidence type="ECO:0000256" key="2">
    <source>
        <dbReference type="SAM" id="Phobius"/>
    </source>
</evidence>
<reference evidence="4" key="1">
    <citation type="journal article" date="2019" name="Int. J. Syst. Evol. Microbiol.">
        <title>The Global Catalogue of Microorganisms (GCM) 10K type strain sequencing project: providing services to taxonomists for standard genome sequencing and annotation.</title>
        <authorList>
            <consortium name="The Broad Institute Genomics Platform"/>
            <consortium name="The Broad Institute Genome Sequencing Center for Infectious Disease"/>
            <person name="Wu L."/>
            <person name="Ma J."/>
        </authorList>
    </citation>
    <scope>NUCLEOTIDE SEQUENCE [LARGE SCALE GENOMIC DNA]</scope>
    <source>
        <strain evidence="4">CCUG 62982</strain>
    </source>
</reference>
<proteinExistence type="predicted"/>
<comment type="caution">
    <text evidence="3">The sequence shown here is derived from an EMBL/GenBank/DDBJ whole genome shotgun (WGS) entry which is preliminary data.</text>
</comment>
<dbReference type="EMBL" id="JBHTJG010000010">
    <property type="protein sequence ID" value="MFD0948140.1"/>
    <property type="molecule type" value="Genomic_DNA"/>
</dbReference>
<keyword evidence="2" id="KW-1133">Transmembrane helix</keyword>
<gene>
    <name evidence="3" type="ORF">ACFQ1E_17490</name>
</gene>
<sequence length="86" mass="9176">MELLTHPNATRCGGPPADWDEERDGPCGTLAIADVLTADRRPAMESLWRPDRTDIERLIAGGAIALGVVGTMHPVVYLAVTEPGVI</sequence>
<accession>A0ABW3H9I1</accession>
<organism evidence="3 4">
    <name type="scientific">Sphingomonas canadensis</name>
    <dbReference type="NCBI Taxonomy" id="1219257"/>
    <lineage>
        <taxon>Bacteria</taxon>
        <taxon>Pseudomonadati</taxon>
        <taxon>Pseudomonadota</taxon>
        <taxon>Alphaproteobacteria</taxon>
        <taxon>Sphingomonadales</taxon>
        <taxon>Sphingomonadaceae</taxon>
        <taxon>Sphingomonas</taxon>
    </lineage>
</organism>
<evidence type="ECO:0000256" key="1">
    <source>
        <dbReference type="SAM" id="MobiDB-lite"/>
    </source>
</evidence>
<keyword evidence="4" id="KW-1185">Reference proteome</keyword>
<keyword evidence="2" id="KW-0472">Membrane</keyword>
<feature type="region of interest" description="Disordered" evidence="1">
    <location>
        <begin position="1"/>
        <end position="23"/>
    </location>
</feature>
<protein>
    <submittedName>
        <fullName evidence="3">Uncharacterized protein</fullName>
    </submittedName>
</protein>
<feature type="transmembrane region" description="Helical" evidence="2">
    <location>
        <begin position="58"/>
        <end position="80"/>
    </location>
</feature>
<evidence type="ECO:0000313" key="3">
    <source>
        <dbReference type="EMBL" id="MFD0948140.1"/>
    </source>
</evidence>